<dbReference type="PRINTS" id="PR00738">
    <property type="entry name" value="GLHYDRLASE20"/>
</dbReference>
<reference evidence="11" key="2">
    <citation type="submission" date="2021-04" db="EMBL/GenBank/DDBJ databases">
        <authorList>
            <person name="Gilroy R."/>
        </authorList>
    </citation>
    <scope>NUCLEOTIDE SEQUENCE</scope>
    <source>
        <strain evidence="11">Gambia2-208</strain>
    </source>
</reference>
<protein>
    <recommendedName>
        <fullName evidence="3">beta-N-acetylhexosaminidase</fullName>
        <ecNumber evidence="3">3.2.1.52</ecNumber>
    </recommendedName>
</protein>
<dbReference type="InterPro" id="IPR017853">
    <property type="entry name" value="GH"/>
</dbReference>
<proteinExistence type="inferred from homology"/>
<dbReference type="InterPro" id="IPR029018">
    <property type="entry name" value="Hex-like_dom2"/>
</dbReference>
<dbReference type="InterPro" id="IPR025705">
    <property type="entry name" value="Beta_hexosaminidase_sua/sub"/>
</dbReference>
<evidence type="ECO:0000313" key="11">
    <source>
        <dbReference type="EMBL" id="HIY89190.1"/>
    </source>
</evidence>
<evidence type="ECO:0000256" key="4">
    <source>
        <dbReference type="ARBA" id="ARBA00022801"/>
    </source>
</evidence>
<dbReference type="EMBL" id="DXCV01000071">
    <property type="protein sequence ID" value="HIY89190.1"/>
    <property type="molecule type" value="Genomic_DNA"/>
</dbReference>
<dbReference type="EC" id="3.2.1.52" evidence="3"/>
<dbReference type="Pfam" id="PF13290">
    <property type="entry name" value="CHB_HEX_C_1"/>
    <property type="match status" value="1"/>
</dbReference>
<feature type="domain" description="GH29D-like beta-sandwich" evidence="10">
    <location>
        <begin position="555"/>
        <end position="609"/>
    </location>
</feature>
<dbReference type="Proteomes" id="UP000886851">
    <property type="component" value="Unassembled WGS sequence"/>
</dbReference>
<comment type="similarity">
    <text evidence="2">Belongs to the glycosyl hydrolase 20 family.</text>
</comment>
<dbReference type="GO" id="GO:0030203">
    <property type="term" value="P:glycosaminoglycan metabolic process"/>
    <property type="evidence" value="ECO:0007669"/>
    <property type="project" value="TreeGrafter"/>
</dbReference>
<evidence type="ECO:0000256" key="3">
    <source>
        <dbReference type="ARBA" id="ARBA00012663"/>
    </source>
</evidence>
<evidence type="ECO:0000256" key="1">
    <source>
        <dbReference type="ARBA" id="ARBA00001231"/>
    </source>
</evidence>
<evidence type="ECO:0000256" key="6">
    <source>
        <dbReference type="PIRSR" id="PIRSR625705-1"/>
    </source>
</evidence>
<feature type="domain" description="Beta-hexosaminidase bacterial type N-terminal" evidence="9">
    <location>
        <begin position="32"/>
        <end position="160"/>
    </location>
</feature>
<evidence type="ECO:0000256" key="2">
    <source>
        <dbReference type="ARBA" id="ARBA00006285"/>
    </source>
</evidence>
<keyword evidence="5" id="KW-0326">Glycosidase</keyword>
<dbReference type="PANTHER" id="PTHR22600:SF57">
    <property type="entry name" value="BETA-N-ACETYLHEXOSAMINIDASE"/>
    <property type="match status" value="1"/>
</dbReference>
<dbReference type="Pfam" id="PF00728">
    <property type="entry name" value="Glyco_hydro_20"/>
    <property type="match status" value="1"/>
</dbReference>
<feature type="active site" description="Proton donor" evidence="6">
    <location>
        <position position="339"/>
    </location>
</feature>
<dbReference type="Gene3D" id="2.60.120.260">
    <property type="entry name" value="Galactose-binding domain-like"/>
    <property type="match status" value="1"/>
</dbReference>
<gene>
    <name evidence="11" type="ORF">H9824_10885</name>
</gene>
<sequence length="775" mass="85642">MTKNQLKTMAFCLFFAGGLVSCGPSDIQSGDLNVIPLPQEITQAESAEPFVVRSSTKICYPAGNEKLERTAHFLASYIKEVTGTEVKLSTEAGDKNCIVLGLDPSIPQKEGYVLNITSNQVTLNGQTEAGVFYGVQTIHKALPITNGKALGALPAGTVKDFPQYGYRGFMIDVGRHFFSVDYLKELIDVMALHNINIFHWHLTEDQGWRIEIKKYPKLTEIGSVRKETITAPGSGKFDGTPVSGFYTQEEAKEIVAYAAERFITVIPEVDMPGHMLAALASYPELGCTGGPYEVATKFGVFREVLCGGNEKTLQFAKDVINEIMDIFPDAPYIHIGGDECPKAEWKKCPTCQAKIRELGLRDTKEHSKENQLQVYFMSEVEKEIAKRGKKMLAWDEILEGNPDPETTTVCAWTGVPASIKSAKLGHQTIVCPISHLYFSNPGYNRLKGVSSVGRVYNFEPASPELTDEEKQNIIGVQGCIWTEWTKDSLKMEWQMMPRIAALSELQWSNPAQKNLDNFLGRLRHQLDLYSLYGFHYKEDIEDVVIEATPTGEGGKANVALKTFDNAPVYYTLDGSEPTAQSTAYAEPFTIDGTTTIKAKAIRDGRETGIVESTIEYNLATMRPITLNSESAPSYTYQGASLLVDGLTGDDNYRSGRYIGFYGKDFDATIDLQEETEISAVSVGTYLVPGDYIFGLTGLEVYGSADGKNFKKIASKSIPTLPKGSKNNVLTRDEITFDKTKTRYVRVVGKCTPVLPKWHPGAGSKTFLFIDEVTIK</sequence>
<reference evidence="11" key="1">
    <citation type="journal article" date="2021" name="PeerJ">
        <title>Extensive microbial diversity within the chicken gut microbiome revealed by metagenomics and culture.</title>
        <authorList>
            <person name="Gilroy R."/>
            <person name="Ravi A."/>
            <person name="Getino M."/>
            <person name="Pursley I."/>
            <person name="Horton D.L."/>
            <person name="Alikhan N.F."/>
            <person name="Baker D."/>
            <person name="Gharbi K."/>
            <person name="Hall N."/>
            <person name="Watson M."/>
            <person name="Adriaenssens E.M."/>
            <person name="Foster-Nyarko E."/>
            <person name="Jarju S."/>
            <person name="Secka A."/>
            <person name="Antonio M."/>
            <person name="Oren A."/>
            <person name="Chaudhuri R.R."/>
            <person name="La Ragione R."/>
            <person name="Hildebrand F."/>
            <person name="Pallen M.J."/>
        </authorList>
    </citation>
    <scope>NUCLEOTIDE SEQUENCE</scope>
    <source>
        <strain evidence="11">Gambia2-208</strain>
    </source>
</reference>
<organism evidence="11 12">
    <name type="scientific">Candidatus Bacteroides pullicola</name>
    <dbReference type="NCBI Taxonomy" id="2838475"/>
    <lineage>
        <taxon>Bacteria</taxon>
        <taxon>Pseudomonadati</taxon>
        <taxon>Bacteroidota</taxon>
        <taxon>Bacteroidia</taxon>
        <taxon>Bacteroidales</taxon>
        <taxon>Bacteroidaceae</taxon>
        <taxon>Bacteroides</taxon>
    </lineage>
</organism>
<dbReference type="Gene3D" id="3.20.20.80">
    <property type="entry name" value="Glycosidases"/>
    <property type="match status" value="1"/>
</dbReference>
<dbReference type="PROSITE" id="PS51257">
    <property type="entry name" value="PROKAR_LIPOPROTEIN"/>
    <property type="match status" value="1"/>
</dbReference>
<accession>A0A9D1ZIW8</accession>
<dbReference type="SUPFAM" id="SSF55545">
    <property type="entry name" value="beta-N-acetylhexosaminidase-like domain"/>
    <property type="match status" value="1"/>
</dbReference>
<dbReference type="GO" id="GO:0005975">
    <property type="term" value="P:carbohydrate metabolic process"/>
    <property type="evidence" value="ECO:0007669"/>
    <property type="project" value="InterPro"/>
</dbReference>
<evidence type="ECO:0000256" key="5">
    <source>
        <dbReference type="ARBA" id="ARBA00023295"/>
    </source>
</evidence>
<dbReference type="PANTHER" id="PTHR22600">
    <property type="entry name" value="BETA-HEXOSAMINIDASE"/>
    <property type="match status" value="1"/>
</dbReference>
<dbReference type="SUPFAM" id="SSF51445">
    <property type="entry name" value="(Trans)glycosidases"/>
    <property type="match status" value="1"/>
</dbReference>
<feature type="domain" description="Glycoside hydrolase family 20 catalytic" evidence="7">
    <location>
        <begin position="164"/>
        <end position="509"/>
    </location>
</feature>
<dbReference type="InterPro" id="IPR015883">
    <property type="entry name" value="Glyco_hydro_20_cat"/>
</dbReference>
<comment type="caution">
    <text evidence="11">The sequence shown here is derived from an EMBL/GenBank/DDBJ whole genome shotgun (WGS) entry which is preliminary data.</text>
</comment>
<keyword evidence="4" id="KW-0378">Hydrolase</keyword>
<dbReference type="Gene3D" id="3.30.379.10">
    <property type="entry name" value="Chitobiase/beta-hexosaminidase domain 2-like"/>
    <property type="match status" value="1"/>
</dbReference>
<evidence type="ECO:0000259" key="8">
    <source>
        <dbReference type="Pfam" id="PF00754"/>
    </source>
</evidence>
<dbReference type="AlphaFoldDB" id="A0A9D1ZIW8"/>
<feature type="domain" description="F5/8 type C" evidence="8">
    <location>
        <begin position="631"/>
        <end position="749"/>
    </location>
</feature>
<dbReference type="GO" id="GO:0004563">
    <property type="term" value="F:beta-N-acetylhexosaminidase activity"/>
    <property type="evidence" value="ECO:0007669"/>
    <property type="project" value="UniProtKB-EC"/>
</dbReference>
<dbReference type="InterPro" id="IPR000421">
    <property type="entry name" value="FA58C"/>
</dbReference>
<dbReference type="InterPro" id="IPR015882">
    <property type="entry name" value="HEX_bac_N"/>
</dbReference>
<comment type="catalytic activity">
    <reaction evidence="1">
        <text>Hydrolysis of terminal non-reducing N-acetyl-D-hexosamine residues in N-acetyl-beta-D-hexosaminides.</text>
        <dbReference type="EC" id="3.2.1.52"/>
    </reaction>
</comment>
<evidence type="ECO:0000259" key="10">
    <source>
        <dbReference type="Pfam" id="PF13290"/>
    </source>
</evidence>
<evidence type="ECO:0000313" key="12">
    <source>
        <dbReference type="Proteomes" id="UP000886851"/>
    </source>
</evidence>
<dbReference type="Pfam" id="PF02838">
    <property type="entry name" value="Glyco_hydro_20b"/>
    <property type="match status" value="1"/>
</dbReference>
<evidence type="ECO:0000259" key="9">
    <source>
        <dbReference type="Pfam" id="PF02838"/>
    </source>
</evidence>
<dbReference type="InterPro" id="IPR059177">
    <property type="entry name" value="GH29D-like_dom"/>
</dbReference>
<dbReference type="Pfam" id="PF00754">
    <property type="entry name" value="F5_F8_type_C"/>
    <property type="match status" value="1"/>
</dbReference>
<dbReference type="SUPFAM" id="SSF49785">
    <property type="entry name" value="Galactose-binding domain-like"/>
    <property type="match status" value="1"/>
</dbReference>
<dbReference type="CDD" id="cd06563">
    <property type="entry name" value="GH20_chitobiase-like"/>
    <property type="match status" value="1"/>
</dbReference>
<dbReference type="GO" id="GO:0016020">
    <property type="term" value="C:membrane"/>
    <property type="evidence" value="ECO:0007669"/>
    <property type="project" value="TreeGrafter"/>
</dbReference>
<dbReference type="InterPro" id="IPR008979">
    <property type="entry name" value="Galactose-bd-like_sf"/>
</dbReference>
<name>A0A9D1ZIW8_9BACE</name>
<evidence type="ECO:0000259" key="7">
    <source>
        <dbReference type="Pfam" id="PF00728"/>
    </source>
</evidence>